<feature type="compositionally biased region" description="Low complexity" evidence="1">
    <location>
        <begin position="159"/>
        <end position="179"/>
    </location>
</feature>
<feature type="region of interest" description="Disordered" evidence="1">
    <location>
        <begin position="290"/>
        <end position="320"/>
    </location>
</feature>
<gene>
    <name evidence="2" type="ORF">LTR91_019865</name>
</gene>
<comment type="caution">
    <text evidence="2">The sequence shown here is derived from an EMBL/GenBank/DDBJ whole genome shotgun (WGS) entry which is preliminary data.</text>
</comment>
<feature type="region of interest" description="Disordered" evidence="1">
    <location>
        <begin position="468"/>
        <end position="559"/>
    </location>
</feature>
<keyword evidence="3" id="KW-1185">Reference proteome</keyword>
<organism evidence="2 3">
    <name type="scientific">Friedmanniomyces endolithicus</name>
    <dbReference type="NCBI Taxonomy" id="329885"/>
    <lineage>
        <taxon>Eukaryota</taxon>
        <taxon>Fungi</taxon>
        <taxon>Dikarya</taxon>
        <taxon>Ascomycota</taxon>
        <taxon>Pezizomycotina</taxon>
        <taxon>Dothideomycetes</taxon>
        <taxon>Dothideomycetidae</taxon>
        <taxon>Mycosphaerellales</taxon>
        <taxon>Teratosphaeriaceae</taxon>
        <taxon>Friedmanniomyces</taxon>
    </lineage>
</organism>
<evidence type="ECO:0000256" key="1">
    <source>
        <dbReference type="SAM" id="MobiDB-lite"/>
    </source>
</evidence>
<evidence type="ECO:0000313" key="3">
    <source>
        <dbReference type="Proteomes" id="UP001175353"/>
    </source>
</evidence>
<feature type="compositionally biased region" description="Gly residues" evidence="1">
    <location>
        <begin position="542"/>
        <end position="559"/>
    </location>
</feature>
<accession>A0AAN6HD38</accession>
<dbReference type="EMBL" id="JAUJLE010000310">
    <property type="protein sequence ID" value="KAK0961503.1"/>
    <property type="molecule type" value="Genomic_DNA"/>
</dbReference>
<feature type="compositionally biased region" description="Polar residues" evidence="1">
    <location>
        <begin position="127"/>
        <end position="155"/>
    </location>
</feature>
<dbReference type="AlphaFoldDB" id="A0AAN6HD38"/>
<feature type="region of interest" description="Disordered" evidence="1">
    <location>
        <begin position="413"/>
        <end position="441"/>
    </location>
</feature>
<feature type="compositionally biased region" description="Low complexity" evidence="1">
    <location>
        <begin position="526"/>
        <end position="541"/>
    </location>
</feature>
<feature type="compositionally biased region" description="Polar residues" evidence="1">
    <location>
        <begin position="508"/>
        <end position="525"/>
    </location>
</feature>
<name>A0AAN6HD38_9PEZI</name>
<evidence type="ECO:0000313" key="2">
    <source>
        <dbReference type="EMBL" id="KAK0961503.1"/>
    </source>
</evidence>
<feature type="compositionally biased region" description="Polar residues" evidence="1">
    <location>
        <begin position="468"/>
        <end position="482"/>
    </location>
</feature>
<dbReference type="Proteomes" id="UP001175353">
    <property type="component" value="Unassembled WGS sequence"/>
</dbReference>
<feature type="region of interest" description="Disordered" evidence="1">
    <location>
        <begin position="127"/>
        <end position="228"/>
    </location>
</feature>
<reference evidence="2" key="1">
    <citation type="submission" date="2023-06" db="EMBL/GenBank/DDBJ databases">
        <title>Black Yeasts Isolated from many extreme environments.</title>
        <authorList>
            <person name="Coleine C."/>
            <person name="Stajich J.E."/>
            <person name="Selbmann L."/>
        </authorList>
    </citation>
    <scope>NUCLEOTIDE SEQUENCE</scope>
    <source>
        <strain evidence="2">CCFEE 5200</strain>
    </source>
</reference>
<feature type="compositionally biased region" description="Polar residues" evidence="1">
    <location>
        <begin position="413"/>
        <end position="424"/>
    </location>
</feature>
<feature type="compositionally biased region" description="Low complexity" evidence="1">
    <location>
        <begin position="296"/>
        <end position="320"/>
    </location>
</feature>
<protein>
    <submittedName>
        <fullName evidence="2">Uncharacterized protein</fullName>
    </submittedName>
</protein>
<sequence length="583" mass="57025">MSSTKTLDVLYTTAEIVWASSAYPIVNLCSTIWDDYAPALMVPADLLSVNLVTELGGGGFCTFSVNEANVFFDPPKALSQMTAAAGPSSPLLPATTTMQTPSITAEPAGSVSAPSVTITGVGVSDTVTSAGADPQTSSKAVESTSYPAQDTSSVSIVDPTVATPAASARSSSAVESASGGSQGMGSEQLPAPTQADPSTPTGDSPYLSEVISEDSTTTPPGTDGAAYESTTASSTFTTMISSEDPGSSPQTTAIAPILTSPDVAPAGSAAAQPPRSTDGIAGAIASILAIPPPSSTPTTPTPVTVYTSSDDTSTPQSSTQSSAAILVDPAGPIISVLAGLGSSLSIKPVTVSAGMEIASTTATSPSTPPLPAIVWTASNGREYTLPTIPSENSPMSSGALATPIGMAGQASTTGATTYDSTSMTETEDPVPPPSSRTTNPVGGLGNIVAALSSIAASEATPTNSALTALQTETSGTLSSSQSRGGGEMPTAAGSPGNSFLPSFVPSGSAITKSGLTRPLASSESRASSTGTDAGGAVASGTGTSGSGVGGSAGGSGVPSAGCRGGGSGWWMALVGLSVLLYWY</sequence>
<proteinExistence type="predicted"/>